<dbReference type="Gene3D" id="3.10.20.90">
    <property type="entry name" value="Phosphatidylinositol 3-kinase Catalytic Subunit, Chain A, domain 1"/>
    <property type="match status" value="1"/>
</dbReference>
<dbReference type="InterPro" id="IPR000626">
    <property type="entry name" value="Ubiquitin-like_dom"/>
</dbReference>
<organism evidence="3 4">
    <name type="scientific">Phycomyces blakesleeanus (strain ATCC 8743b / DSM 1359 / FGSC 10004 / NBRC 33097 / NRRL 1555)</name>
    <dbReference type="NCBI Taxonomy" id="763407"/>
    <lineage>
        <taxon>Eukaryota</taxon>
        <taxon>Fungi</taxon>
        <taxon>Fungi incertae sedis</taxon>
        <taxon>Mucoromycota</taxon>
        <taxon>Mucoromycotina</taxon>
        <taxon>Mucoromycetes</taxon>
        <taxon>Mucorales</taxon>
        <taxon>Phycomycetaceae</taxon>
        <taxon>Phycomyces</taxon>
    </lineage>
</organism>
<dbReference type="SMART" id="SM00264">
    <property type="entry name" value="BAG"/>
    <property type="match status" value="1"/>
</dbReference>
<dbReference type="SUPFAM" id="SSF54236">
    <property type="entry name" value="Ubiquitin-like"/>
    <property type="match status" value="1"/>
</dbReference>
<dbReference type="GO" id="GO:0000774">
    <property type="term" value="F:adenyl-nucleotide exchange factor activity"/>
    <property type="evidence" value="ECO:0007669"/>
    <property type="project" value="TreeGrafter"/>
</dbReference>
<dbReference type="CDD" id="cd17039">
    <property type="entry name" value="Ubl_ubiquitin_like"/>
    <property type="match status" value="1"/>
</dbReference>
<dbReference type="Gene3D" id="1.20.58.120">
    <property type="entry name" value="BAG domain"/>
    <property type="match status" value="1"/>
</dbReference>
<reference evidence="4" key="1">
    <citation type="submission" date="2015-06" db="EMBL/GenBank/DDBJ databases">
        <title>Expansion of signal transduction pathways in fungi by whole-genome duplication.</title>
        <authorList>
            <consortium name="DOE Joint Genome Institute"/>
            <person name="Corrochano L.M."/>
            <person name="Kuo A."/>
            <person name="Marcet-Houben M."/>
            <person name="Polaino S."/>
            <person name="Salamov A."/>
            <person name="Villalobos J.M."/>
            <person name="Alvarez M.I."/>
            <person name="Avalos J."/>
            <person name="Benito E.P."/>
            <person name="Benoit I."/>
            <person name="Burger G."/>
            <person name="Camino L.P."/>
            <person name="Canovas D."/>
            <person name="Cerda-Olmedo E."/>
            <person name="Cheng J.-F."/>
            <person name="Dominguez A."/>
            <person name="Elias M."/>
            <person name="Eslava A.P."/>
            <person name="Glaser F."/>
            <person name="Grimwood J."/>
            <person name="Gutierrez G."/>
            <person name="Heitman J."/>
            <person name="Henrissat B."/>
            <person name="Iturriaga E.A."/>
            <person name="Lang B.F."/>
            <person name="Lavin J.L."/>
            <person name="Lee S."/>
            <person name="Li W."/>
            <person name="Lindquist E."/>
            <person name="Lopez-Garcia S."/>
            <person name="Luque E.M."/>
            <person name="Marcos A.T."/>
            <person name="Martin J."/>
            <person name="McCluskey K."/>
            <person name="Medina H.R."/>
            <person name="Miralles-Duran A."/>
            <person name="Miyazaki A."/>
            <person name="Munoz-Torres E."/>
            <person name="Oguiza J.A."/>
            <person name="Ohm R."/>
            <person name="Olmedo M."/>
            <person name="Orejas M."/>
            <person name="Ortiz-Castellanos L."/>
            <person name="Pisabarro A.G."/>
            <person name="Rodriguez-Romero J."/>
            <person name="Ruiz-Herrera J."/>
            <person name="Ruiz-Vazquez R."/>
            <person name="Sanz C."/>
            <person name="Schackwitz W."/>
            <person name="Schmutz J."/>
            <person name="Shahriari M."/>
            <person name="Shelest E."/>
            <person name="Silva-Franco F."/>
            <person name="Soanes D."/>
            <person name="Syed K."/>
            <person name="Tagua V.G."/>
            <person name="Talbot N.J."/>
            <person name="Thon M."/>
            <person name="De vries R.P."/>
            <person name="Wiebenga A."/>
            <person name="Yadav J.S."/>
            <person name="Braun E.L."/>
            <person name="Baker S."/>
            <person name="Garre V."/>
            <person name="Horwitz B."/>
            <person name="Torres-Martinez S."/>
            <person name="Idnurm A."/>
            <person name="Herrera-Estrella A."/>
            <person name="Gabaldon T."/>
            <person name="Grigoriev I.V."/>
        </authorList>
    </citation>
    <scope>NUCLEOTIDE SEQUENCE [LARGE SCALE GENOMIC DNA]</scope>
    <source>
        <strain evidence="4">NRRL 1555(-)</strain>
    </source>
</reference>
<dbReference type="Proteomes" id="UP000077315">
    <property type="component" value="Unassembled WGS sequence"/>
</dbReference>
<dbReference type="RefSeq" id="XP_018288543.1">
    <property type="nucleotide sequence ID" value="XM_018443515.1"/>
</dbReference>
<gene>
    <name evidence="3" type="ORF">PHYBLDRAFT_79855</name>
</gene>
<dbReference type="InterPro" id="IPR029071">
    <property type="entry name" value="Ubiquitin-like_domsf"/>
</dbReference>
<evidence type="ECO:0000313" key="3">
    <source>
        <dbReference type="EMBL" id="OAD70503.1"/>
    </source>
</evidence>
<evidence type="ECO:0000313" key="4">
    <source>
        <dbReference type="Proteomes" id="UP000077315"/>
    </source>
</evidence>
<dbReference type="OrthoDB" id="417450at2759"/>
<dbReference type="STRING" id="763407.A0A162TX26"/>
<dbReference type="EMBL" id="KV440988">
    <property type="protein sequence ID" value="OAD70503.1"/>
    <property type="molecule type" value="Genomic_DNA"/>
</dbReference>
<dbReference type="AlphaFoldDB" id="A0A162TX26"/>
<proteinExistence type="predicted"/>
<dbReference type="GO" id="GO:0016020">
    <property type="term" value="C:membrane"/>
    <property type="evidence" value="ECO:0007669"/>
    <property type="project" value="TreeGrafter"/>
</dbReference>
<feature type="domain" description="BAG" evidence="2">
    <location>
        <begin position="149"/>
        <end position="195"/>
    </location>
</feature>
<protein>
    <recommendedName>
        <fullName evidence="2">BAG domain-containing protein</fullName>
    </recommendedName>
</protein>
<dbReference type="InterPro" id="IPR036533">
    <property type="entry name" value="BAG_dom_sf"/>
</dbReference>
<dbReference type="InterPro" id="IPR039773">
    <property type="entry name" value="BAG_chaperone_regulator"/>
</dbReference>
<evidence type="ECO:0000256" key="1">
    <source>
        <dbReference type="ARBA" id="ARBA00023186"/>
    </source>
</evidence>
<sequence length="202" mass="22473">MTNSITVKWGKRHFKIEFDDYEQQLEDTTVGDLKQRCHRLTGINTTEISLSAYGAVMNNDKLPLGAYSIRPGSKVIMKVHKKPSDTLPDPIAPISSNEAATLAKLQAIQTRLSSQLIPDINAYEERVKAFGVQSGDEKAKKKLLEHGIYLGEQLMQILFQLDGVMIEPGFETARQARKNGVKTAQTLLDRLDGIKGSTKNFV</sequence>
<evidence type="ECO:0000259" key="2">
    <source>
        <dbReference type="PROSITE" id="PS51035"/>
    </source>
</evidence>
<dbReference type="GO" id="GO:0005634">
    <property type="term" value="C:nucleus"/>
    <property type="evidence" value="ECO:0007669"/>
    <property type="project" value="TreeGrafter"/>
</dbReference>
<accession>A0A162TX26</accession>
<dbReference type="PANTHER" id="PTHR12329:SF16">
    <property type="entry name" value="BAG FAMILY MOLECULAR CHAPERONE REGULATOR 1"/>
    <property type="match status" value="1"/>
</dbReference>
<dbReference type="PROSITE" id="PS51035">
    <property type="entry name" value="BAG"/>
    <property type="match status" value="1"/>
</dbReference>
<keyword evidence="4" id="KW-1185">Reference proteome</keyword>
<dbReference type="GeneID" id="29004420"/>
<keyword evidence="1" id="KW-0143">Chaperone</keyword>
<dbReference type="InParanoid" id="A0A162TX26"/>
<dbReference type="GO" id="GO:0005829">
    <property type="term" value="C:cytosol"/>
    <property type="evidence" value="ECO:0007669"/>
    <property type="project" value="TreeGrafter"/>
</dbReference>
<dbReference type="InterPro" id="IPR003103">
    <property type="entry name" value="BAG_domain"/>
</dbReference>
<name>A0A162TX26_PHYB8</name>
<dbReference type="PANTHER" id="PTHR12329">
    <property type="entry name" value="BCL2-ASSOCIATED ATHANOGENE"/>
    <property type="match status" value="1"/>
</dbReference>
<dbReference type="Pfam" id="PF00240">
    <property type="entry name" value="ubiquitin"/>
    <property type="match status" value="1"/>
</dbReference>
<dbReference type="FunCoup" id="A0A162TX26">
    <property type="interactions" value="224"/>
</dbReference>
<dbReference type="GO" id="GO:0050821">
    <property type="term" value="P:protein stabilization"/>
    <property type="evidence" value="ECO:0007669"/>
    <property type="project" value="TreeGrafter"/>
</dbReference>
<dbReference type="GO" id="GO:0051087">
    <property type="term" value="F:protein-folding chaperone binding"/>
    <property type="evidence" value="ECO:0007669"/>
    <property type="project" value="InterPro"/>
</dbReference>
<dbReference type="Pfam" id="PF02179">
    <property type="entry name" value="BAG"/>
    <property type="match status" value="1"/>
</dbReference>
<dbReference type="SUPFAM" id="SSF63491">
    <property type="entry name" value="BAG domain"/>
    <property type="match status" value="1"/>
</dbReference>
<dbReference type="VEuPathDB" id="FungiDB:PHYBLDRAFT_79855"/>